<feature type="transmembrane region" description="Helical" evidence="1">
    <location>
        <begin position="78"/>
        <end position="97"/>
    </location>
</feature>
<keyword evidence="1" id="KW-0472">Membrane</keyword>
<evidence type="ECO:0000256" key="1">
    <source>
        <dbReference type="SAM" id="Phobius"/>
    </source>
</evidence>
<evidence type="ECO:0000313" key="3">
    <source>
        <dbReference type="Proteomes" id="UP001055057"/>
    </source>
</evidence>
<keyword evidence="1" id="KW-1133">Transmembrane helix</keyword>
<sequence length="106" mass="10757">MGARQERWSGPAYRFGVAGRVVLASLGSYVVASLLTALLSLTLPLVRSEAVTAATLLSFLVITLLALYVFAARSLGRAALTLGLVGLALAAALWLAGGFSAPGPAA</sequence>
<keyword evidence="1" id="KW-0812">Transmembrane</keyword>
<evidence type="ECO:0000313" key="2">
    <source>
        <dbReference type="EMBL" id="GJE61664.1"/>
    </source>
</evidence>
<accession>A0ABQ4U2G3</accession>
<reference evidence="2" key="1">
    <citation type="journal article" date="2021" name="Front. Microbiol.">
        <title>Comprehensive Comparative Genomics and Phenotyping of Methylobacterium Species.</title>
        <authorList>
            <person name="Alessa O."/>
            <person name="Ogura Y."/>
            <person name="Fujitani Y."/>
            <person name="Takami H."/>
            <person name="Hayashi T."/>
            <person name="Sahin N."/>
            <person name="Tani A."/>
        </authorList>
    </citation>
    <scope>NUCLEOTIDE SEQUENCE</scope>
    <source>
        <strain evidence="2">DSM 23632</strain>
    </source>
</reference>
<feature type="transmembrane region" description="Helical" evidence="1">
    <location>
        <begin position="51"/>
        <end position="71"/>
    </location>
</feature>
<proteinExistence type="predicted"/>
<comment type="caution">
    <text evidence="2">The sequence shown here is derived from an EMBL/GenBank/DDBJ whole genome shotgun (WGS) entry which is preliminary data.</text>
</comment>
<name>A0ABQ4U2G3_9HYPH</name>
<keyword evidence="3" id="KW-1185">Reference proteome</keyword>
<reference evidence="2" key="2">
    <citation type="submission" date="2021-08" db="EMBL/GenBank/DDBJ databases">
        <authorList>
            <person name="Tani A."/>
            <person name="Ola A."/>
            <person name="Ogura Y."/>
            <person name="Katsura K."/>
            <person name="Hayashi T."/>
        </authorList>
    </citation>
    <scope>NUCLEOTIDE SEQUENCE</scope>
    <source>
        <strain evidence="2">DSM 23632</strain>
    </source>
</reference>
<dbReference type="EMBL" id="BPRB01000236">
    <property type="protein sequence ID" value="GJE61664.1"/>
    <property type="molecule type" value="Genomic_DNA"/>
</dbReference>
<gene>
    <name evidence="2" type="ORF">MPOCJGCO_3787</name>
</gene>
<evidence type="ECO:0008006" key="4">
    <source>
        <dbReference type="Google" id="ProtNLM"/>
    </source>
</evidence>
<dbReference type="Proteomes" id="UP001055057">
    <property type="component" value="Unassembled WGS sequence"/>
</dbReference>
<protein>
    <recommendedName>
        <fullName evidence="4">Iron transporter</fullName>
    </recommendedName>
</protein>
<feature type="transmembrane region" description="Helical" evidence="1">
    <location>
        <begin position="21"/>
        <end position="45"/>
    </location>
</feature>
<organism evidence="2 3">
    <name type="scientific">Methylobacterium trifolii</name>
    <dbReference type="NCBI Taxonomy" id="1003092"/>
    <lineage>
        <taxon>Bacteria</taxon>
        <taxon>Pseudomonadati</taxon>
        <taxon>Pseudomonadota</taxon>
        <taxon>Alphaproteobacteria</taxon>
        <taxon>Hyphomicrobiales</taxon>
        <taxon>Methylobacteriaceae</taxon>
        <taxon>Methylobacterium</taxon>
    </lineage>
</organism>
<dbReference type="RefSeq" id="WP_238184225.1">
    <property type="nucleotide sequence ID" value="NZ_BPRB01000236.1"/>
</dbReference>